<evidence type="ECO:0000256" key="7">
    <source>
        <dbReference type="SAM" id="MobiDB-lite"/>
    </source>
</evidence>
<dbReference type="Pfam" id="PF10646">
    <property type="entry name" value="Germane"/>
    <property type="match status" value="1"/>
</dbReference>
<evidence type="ECO:0000313" key="9">
    <source>
        <dbReference type="EMBL" id="PYE14278.1"/>
    </source>
</evidence>
<evidence type="ECO:0000256" key="4">
    <source>
        <dbReference type="ARBA" id="ARBA00023139"/>
    </source>
</evidence>
<comment type="caution">
    <text evidence="9">The sequence shown here is derived from an EMBL/GenBank/DDBJ whole genome shotgun (WGS) entry which is preliminary data.</text>
</comment>
<keyword evidence="4 6" id="KW-0564">Palmitate</keyword>
<dbReference type="HAMAP" id="MF_01373">
    <property type="entry name" value="LpqB_lipoprot"/>
    <property type="match status" value="1"/>
</dbReference>
<feature type="domain" description="GerMN" evidence="8">
    <location>
        <begin position="209"/>
        <end position="298"/>
    </location>
</feature>
<comment type="subcellular location">
    <subcellularLocation>
        <location evidence="6">Cell membrane</location>
        <topology evidence="6">Lipid-anchor</topology>
    </subcellularLocation>
</comment>
<evidence type="ECO:0000256" key="5">
    <source>
        <dbReference type="ARBA" id="ARBA00023288"/>
    </source>
</evidence>
<gene>
    <name evidence="6" type="primary">lpqB</name>
    <name evidence="9" type="ORF">DFR67_11372</name>
</gene>
<dbReference type="InterPro" id="IPR018910">
    <property type="entry name" value="LpqB_C"/>
</dbReference>
<reference evidence="9 10" key="1">
    <citation type="submission" date="2018-06" db="EMBL/GenBank/DDBJ databases">
        <title>Genomic Encyclopedia of Type Strains, Phase IV (KMG-IV): sequencing the most valuable type-strain genomes for metagenomic binning, comparative biology and taxonomic classification.</title>
        <authorList>
            <person name="Goeker M."/>
        </authorList>
    </citation>
    <scope>NUCLEOTIDE SEQUENCE [LARGE SCALE GENOMIC DNA]</scope>
    <source>
        <strain evidence="9 10">DSM 45521</strain>
    </source>
</reference>
<sequence length="590" mass="62133">MAERRFARARSHRLVAMLTGLLAMAMLSACVSIPNNSSPQPLGSLERHQPTRNVPTPRPGMDPEILVRDFLKASVQPGSGHLAARQFLTQDASNSWDDQGGALLLDEINVLSDDRTDDTITVRVNGENTGELQPSGQLIPSSGRIETRLSLRRVEGQWRIDGPLPVGVMMDREQFEASYRPHVLYYPSTDDQHLVADPRWLYAGADQLADQLIGLLIAGPVDDLRGAVTNEFPARSSLHGSIESLPSGGVRLDLAGLNGLGDADRNRLAAQIIWTLSDADISGPYVIDADGAPLNERRAAGWQTRDVESLDPSPPAGALGLHIVRGGSLQAVADNAVTPVPGPLGTTRSLLAADISADAGRVAAVSTNIAPGPAPRLSLGIGDYGAEMTPVLEGETITRPSFAGDSRTVWVVVDENRVTQVTQSPGVGQVTEAEVDSTAIRSVAQGAITELQISQDGARAAMIVGGQVVLAIVERRSDGRLVLSNPRGAAALNIAGAVSLDWLSSETLVIARSAADGPVVQLRIDGTPPGALPSGNLTPPVTSVVAGQSTIYAADSRGVLRLGSTNDEPDQYWSEITPTMGSNAIPVLPH</sequence>
<keyword evidence="3 6" id="KW-0472">Membrane</keyword>
<evidence type="ECO:0000256" key="1">
    <source>
        <dbReference type="ARBA" id="ARBA00022475"/>
    </source>
</evidence>
<dbReference type="PROSITE" id="PS51257">
    <property type="entry name" value="PROKAR_LIPOPROTEIN"/>
    <property type="match status" value="1"/>
</dbReference>
<feature type="region of interest" description="Disordered" evidence="7">
    <location>
        <begin position="39"/>
        <end position="60"/>
    </location>
</feature>
<accession>A0A318RFF6</accession>
<dbReference type="InterPro" id="IPR059026">
    <property type="entry name" value="LpqB_N"/>
</dbReference>
<dbReference type="GO" id="GO:0005886">
    <property type="term" value="C:plasma membrane"/>
    <property type="evidence" value="ECO:0007669"/>
    <property type="project" value="UniProtKB-SubCell"/>
</dbReference>
<dbReference type="OrthoDB" id="3226781at2"/>
<evidence type="ECO:0000259" key="8">
    <source>
        <dbReference type="SMART" id="SM00909"/>
    </source>
</evidence>
<protein>
    <recommendedName>
        <fullName evidence="6">Lipoprotein LpqB</fullName>
    </recommendedName>
</protein>
<evidence type="ECO:0000313" key="10">
    <source>
        <dbReference type="Proteomes" id="UP000247591"/>
    </source>
</evidence>
<dbReference type="AlphaFoldDB" id="A0A318RFF6"/>
<dbReference type="Pfam" id="PF25976">
    <property type="entry name" value="LpqB_N"/>
    <property type="match status" value="1"/>
</dbReference>
<dbReference type="Proteomes" id="UP000247591">
    <property type="component" value="Unassembled WGS sequence"/>
</dbReference>
<keyword evidence="1 6" id="KW-1003">Cell membrane</keyword>
<keyword evidence="10" id="KW-1185">Reference proteome</keyword>
<name>A0A318RFF6_WILLI</name>
<comment type="similarity">
    <text evidence="6">Belongs to the LpqB lipoprotein family.</text>
</comment>
<evidence type="ECO:0000256" key="6">
    <source>
        <dbReference type="HAMAP-Rule" id="MF_01373"/>
    </source>
</evidence>
<dbReference type="NCBIfam" id="NF010141">
    <property type="entry name" value="PRK13616.1"/>
    <property type="match status" value="1"/>
</dbReference>
<dbReference type="InterPro" id="IPR019606">
    <property type="entry name" value="GerMN"/>
</dbReference>
<evidence type="ECO:0000256" key="3">
    <source>
        <dbReference type="ARBA" id="ARBA00023136"/>
    </source>
</evidence>
<keyword evidence="2 6" id="KW-0732">Signal</keyword>
<dbReference type="Pfam" id="PF10647">
    <property type="entry name" value="Gmad1"/>
    <property type="match status" value="1"/>
</dbReference>
<keyword evidence="5 6" id="KW-0449">Lipoprotein</keyword>
<dbReference type="SMART" id="SM00909">
    <property type="entry name" value="Germane"/>
    <property type="match status" value="1"/>
</dbReference>
<dbReference type="EMBL" id="QJSP01000013">
    <property type="protein sequence ID" value="PYE14278.1"/>
    <property type="molecule type" value="Genomic_DNA"/>
</dbReference>
<proteinExistence type="inferred from homology"/>
<organism evidence="9 10">
    <name type="scientific">Williamsia limnetica</name>
    <dbReference type="NCBI Taxonomy" id="882452"/>
    <lineage>
        <taxon>Bacteria</taxon>
        <taxon>Bacillati</taxon>
        <taxon>Actinomycetota</taxon>
        <taxon>Actinomycetes</taxon>
        <taxon>Mycobacteriales</taxon>
        <taxon>Nocardiaceae</taxon>
        <taxon>Williamsia</taxon>
    </lineage>
</organism>
<dbReference type="InterPro" id="IPR023959">
    <property type="entry name" value="LpqB"/>
</dbReference>
<dbReference type="RefSeq" id="WP_110471456.1">
    <property type="nucleotide sequence ID" value="NZ_QJSP01000013.1"/>
</dbReference>
<evidence type="ECO:0000256" key="2">
    <source>
        <dbReference type="ARBA" id="ARBA00022729"/>
    </source>
</evidence>